<reference evidence="2 3" key="1">
    <citation type="journal article" date="2023" name="Plants (Basel)">
        <title>Bridging the Gap: Combining Genomics and Transcriptomics Approaches to Understand Stylosanthes scabra, an Orphan Legume from the Brazilian Caatinga.</title>
        <authorList>
            <person name="Ferreira-Neto J.R.C."/>
            <person name="da Silva M.D."/>
            <person name="Binneck E."/>
            <person name="de Melo N.F."/>
            <person name="da Silva R.H."/>
            <person name="de Melo A.L.T.M."/>
            <person name="Pandolfi V."/>
            <person name="Bustamante F.O."/>
            <person name="Brasileiro-Vidal A.C."/>
            <person name="Benko-Iseppon A.M."/>
        </authorList>
    </citation>
    <scope>NUCLEOTIDE SEQUENCE [LARGE SCALE GENOMIC DNA]</scope>
    <source>
        <tissue evidence="2">Leaves</tissue>
    </source>
</reference>
<dbReference type="Proteomes" id="UP001341840">
    <property type="component" value="Unassembled WGS sequence"/>
</dbReference>
<organism evidence="2 3">
    <name type="scientific">Stylosanthes scabra</name>
    <dbReference type="NCBI Taxonomy" id="79078"/>
    <lineage>
        <taxon>Eukaryota</taxon>
        <taxon>Viridiplantae</taxon>
        <taxon>Streptophyta</taxon>
        <taxon>Embryophyta</taxon>
        <taxon>Tracheophyta</taxon>
        <taxon>Spermatophyta</taxon>
        <taxon>Magnoliopsida</taxon>
        <taxon>eudicotyledons</taxon>
        <taxon>Gunneridae</taxon>
        <taxon>Pentapetalae</taxon>
        <taxon>rosids</taxon>
        <taxon>fabids</taxon>
        <taxon>Fabales</taxon>
        <taxon>Fabaceae</taxon>
        <taxon>Papilionoideae</taxon>
        <taxon>50 kb inversion clade</taxon>
        <taxon>dalbergioids sensu lato</taxon>
        <taxon>Dalbergieae</taxon>
        <taxon>Pterocarpus clade</taxon>
        <taxon>Stylosanthes</taxon>
    </lineage>
</organism>
<accession>A0ABU6YJY6</accession>
<feature type="compositionally biased region" description="Basic and acidic residues" evidence="1">
    <location>
        <begin position="68"/>
        <end position="88"/>
    </location>
</feature>
<evidence type="ECO:0000313" key="2">
    <source>
        <dbReference type="EMBL" id="MED6210717.1"/>
    </source>
</evidence>
<sequence length="88" mass="10026">MPYETLPCDLKYTQKHTNLNVRDELLPPSAVVKVVSCRRGIITAFGVARTGTPRYSKMLTESDDDEGSNDKVNDDRKYENDLNKNDFD</sequence>
<gene>
    <name evidence="2" type="ORF">PIB30_066766</name>
</gene>
<proteinExistence type="predicted"/>
<keyword evidence="3" id="KW-1185">Reference proteome</keyword>
<evidence type="ECO:0000313" key="3">
    <source>
        <dbReference type="Proteomes" id="UP001341840"/>
    </source>
</evidence>
<protein>
    <submittedName>
        <fullName evidence="2">Uncharacterized protein</fullName>
    </submittedName>
</protein>
<feature type="region of interest" description="Disordered" evidence="1">
    <location>
        <begin position="56"/>
        <end position="88"/>
    </location>
</feature>
<name>A0ABU6YJY6_9FABA</name>
<dbReference type="EMBL" id="JASCZI010242341">
    <property type="protein sequence ID" value="MED6210717.1"/>
    <property type="molecule type" value="Genomic_DNA"/>
</dbReference>
<comment type="caution">
    <text evidence="2">The sequence shown here is derived from an EMBL/GenBank/DDBJ whole genome shotgun (WGS) entry which is preliminary data.</text>
</comment>
<evidence type="ECO:0000256" key="1">
    <source>
        <dbReference type="SAM" id="MobiDB-lite"/>
    </source>
</evidence>